<evidence type="ECO:0000313" key="2">
    <source>
        <dbReference type="Proteomes" id="UP001151760"/>
    </source>
</evidence>
<dbReference type="Proteomes" id="UP001151760">
    <property type="component" value="Unassembled WGS sequence"/>
</dbReference>
<proteinExistence type="predicted"/>
<name>A0ABQ5IQ75_9ASTR</name>
<evidence type="ECO:0000313" key="1">
    <source>
        <dbReference type="EMBL" id="GJU01577.1"/>
    </source>
</evidence>
<reference evidence="1" key="2">
    <citation type="submission" date="2022-01" db="EMBL/GenBank/DDBJ databases">
        <authorList>
            <person name="Yamashiro T."/>
            <person name="Shiraishi A."/>
            <person name="Satake H."/>
            <person name="Nakayama K."/>
        </authorList>
    </citation>
    <scope>NUCLEOTIDE SEQUENCE</scope>
</reference>
<dbReference type="EMBL" id="BQNB010020977">
    <property type="protein sequence ID" value="GJU01577.1"/>
    <property type="molecule type" value="Genomic_DNA"/>
</dbReference>
<gene>
    <name evidence="1" type="ORF">Tco_1111915</name>
</gene>
<sequence length="69" mass="7509">MYCLSSSLSFSPVTSKMGKTISSIRPPLLEDQRGSSVTSLSATLAILRAKIEAEERSSLTRKLLHSLNI</sequence>
<organism evidence="1 2">
    <name type="scientific">Tanacetum coccineum</name>
    <dbReference type="NCBI Taxonomy" id="301880"/>
    <lineage>
        <taxon>Eukaryota</taxon>
        <taxon>Viridiplantae</taxon>
        <taxon>Streptophyta</taxon>
        <taxon>Embryophyta</taxon>
        <taxon>Tracheophyta</taxon>
        <taxon>Spermatophyta</taxon>
        <taxon>Magnoliopsida</taxon>
        <taxon>eudicotyledons</taxon>
        <taxon>Gunneridae</taxon>
        <taxon>Pentapetalae</taxon>
        <taxon>asterids</taxon>
        <taxon>campanulids</taxon>
        <taxon>Asterales</taxon>
        <taxon>Asteraceae</taxon>
        <taxon>Asteroideae</taxon>
        <taxon>Anthemideae</taxon>
        <taxon>Anthemidinae</taxon>
        <taxon>Tanacetum</taxon>
    </lineage>
</organism>
<accession>A0ABQ5IQ75</accession>
<keyword evidence="2" id="KW-1185">Reference proteome</keyword>
<reference evidence="1" key="1">
    <citation type="journal article" date="2022" name="Int. J. Mol. Sci.">
        <title>Draft Genome of Tanacetum Coccineum: Genomic Comparison of Closely Related Tanacetum-Family Plants.</title>
        <authorList>
            <person name="Yamashiro T."/>
            <person name="Shiraishi A."/>
            <person name="Nakayama K."/>
            <person name="Satake H."/>
        </authorList>
    </citation>
    <scope>NUCLEOTIDE SEQUENCE</scope>
</reference>
<protein>
    <submittedName>
        <fullName evidence="1">Uncharacterized protein</fullName>
    </submittedName>
</protein>
<comment type="caution">
    <text evidence="1">The sequence shown here is derived from an EMBL/GenBank/DDBJ whole genome shotgun (WGS) entry which is preliminary data.</text>
</comment>